<feature type="domain" description="Sodium/calcium exchanger membrane region" evidence="6">
    <location>
        <begin position="17"/>
        <end position="85"/>
    </location>
</feature>
<dbReference type="Pfam" id="PF01699">
    <property type="entry name" value="Na_Ca_ex"/>
    <property type="match status" value="1"/>
</dbReference>
<evidence type="ECO:0000256" key="2">
    <source>
        <dbReference type="ARBA" id="ARBA00022692"/>
    </source>
</evidence>
<reference evidence="7 8" key="1">
    <citation type="submission" date="2023-05" db="EMBL/GenBank/DDBJ databases">
        <title>Rombocin, a short stable natural nisin variant, displays selective antimicrobial activity against Listeria monocytogenes and employs dual mode of action to kill target bacterial strains.</title>
        <authorList>
            <person name="Wambui J."/>
            <person name="Stephan R."/>
            <person name="Kuipers O.P."/>
        </authorList>
    </citation>
    <scope>NUCLEOTIDE SEQUENCE [LARGE SCALE GENOMIC DNA]</scope>
    <source>
        <strain evidence="7 8">RC002</strain>
    </source>
</reference>
<accession>A0ABT7E9D7</accession>
<evidence type="ECO:0000256" key="1">
    <source>
        <dbReference type="ARBA" id="ARBA00004141"/>
    </source>
</evidence>
<evidence type="ECO:0000256" key="3">
    <source>
        <dbReference type="ARBA" id="ARBA00022989"/>
    </source>
</evidence>
<sequence>MKVFLTHYIFNTVCTDIIELTIVAFGTSTPEAAVSIIASLHGQSGMAIGNVICSNIFNVLMFVGFVCYLVHLIQKSRNTTLNADVIASTSEISMYKSIVYSMGGIIAIVIGGKLVVVSASYIALALATI</sequence>
<evidence type="ECO:0000256" key="4">
    <source>
        <dbReference type="ARBA" id="ARBA00023136"/>
    </source>
</evidence>
<dbReference type="Proteomes" id="UP001301012">
    <property type="component" value="Unassembled WGS sequence"/>
</dbReference>
<evidence type="ECO:0000259" key="6">
    <source>
        <dbReference type="Pfam" id="PF01699"/>
    </source>
</evidence>
<comment type="caution">
    <text evidence="7">The sequence shown here is derived from an EMBL/GenBank/DDBJ whole genome shotgun (WGS) entry which is preliminary data.</text>
</comment>
<evidence type="ECO:0000256" key="5">
    <source>
        <dbReference type="SAM" id="Phobius"/>
    </source>
</evidence>
<keyword evidence="4 5" id="KW-0472">Membrane</keyword>
<keyword evidence="2 5" id="KW-0812">Transmembrane</keyword>
<gene>
    <name evidence="7" type="ORF">QOZ84_08140</name>
</gene>
<protein>
    <recommendedName>
        <fullName evidence="6">Sodium/calcium exchanger membrane region domain-containing protein</fullName>
    </recommendedName>
</protein>
<name>A0ABT7E9D7_9FIRM</name>
<dbReference type="InterPro" id="IPR004837">
    <property type="entry name" value="NaCa_Exmemb"/>
</dbReference>
<proteinExistence type="predicted"/>
<feature type="transmembrane region" description="Helical" evidence="5">
    <location>
        <begin position="98"/>
        <end position="124"/>
    </location>
</feature>
<evidence type="ECO:0000313" key="8">
    <source>
        <dbReference type="Proteomes" id="UP001301012"/>
    </source>
</evidence>
<dbReference type="InterPro" id="IPR044880">
    <property type="entry name" value="NCX_ion-bd_dom_sf"/>
</dbReference>
<feature type="transmembrane region" description="Helical" evidence="5">
    <location>
        <begin position="47"/>
        <end position="70"/>
    </location>
</feature>
<keyword evidence="8" id="KW-1185">Reference proteome</keyword>
<comment type="subcellular location">
    <subcellularLocation>
        <location evidence="1">Membrane</location>
        <topology evidence="1">Multi-pass membrane protein</topology>
    </subcellularLocation>
</comment>
<dbReference type="Gene3D" id="1.20.1420.30">
    <property type="entry name" value="NCX, central ion-binding region"/>
    <property type="match status" value="1"/>
</dbReference>
<evidence type="ECO:0000313" key="7">
    <source>
        <dbReference type="EMBL" id="MDK2563517.1"/>
    </source>
</evidence>
<organism evidence="7 8">
    <name type="scientific">Romboutsia sedimentorum</name>
    <dbReference type="NCBI Taxonomy" id="1368474"/>
    <lineage>
        <taxon>Bacteria</taxon>
        <taxon>Bacillati</taxon>
        <taxon>Bacillota</taxon>
        <taxon>Clostridia</taxon>
        <taxon>Peptostreptococcales</taxon>
        <taxon>Peptostreptococcaceae</taxon>
        <taxon>Romboutsia</taxon>
    </lineage>
</organism>
<dbReference type="EMBL" id="JASKYM010000002">
    <property type="protein sequence ID" value="MDK2563517.1"/>
    <property type="molecule type" value="Genomic_DNA"/>
</dbReference>
<keyword evidence="3 5" id="KW-1133">Transmembrane helix</keyword>